<keyword evidence="1" id="KW-0472">Membrane</keyword>
<keyword evidence="1" id="KW-0812">Transmembrane</keyword>
<dbReference type="EMBL" id="SMLL01000003">
    <property type="protein sequence ID" value="TFZ01307.1"/>
    <property type="molecule type" value="Genomic_DNA"/>
</dbReference>
<evidence type="ECO:0000256" key="1">
    <source>
        <dbReference type="SAM" id="Phobius"/>
    </source>
</evidence>
<dbReference type="Proteomes" id="UP000297564">
    <property type="component" value="Unassembled WGS sequence"/>
</dbReference>
<comment type="caution">
    <text evidence="2">The sequence shown here is derived from an EMBL/GenBank/DDBJ whole genome shotgun (WGS) entry which is preliminary data.</text>
</comment>
<evidence type="ECO:0000313" key="3">
    <source>
        <dbReference type="Proteomes" id="UP000297564"/>
    </source>
</evidence>
<feature type="transmembrane region" description="Helical" evidence="1">
    <location>
        <begin position="12"/>
        <end position="32"/>
    </location>
</feature>
<sequence length="166" mass="16459">MEPALGQDFWAGAAFLLASPLAWAALLAGVIATAGRARLSVLLGAAAAGAALTAWLPEPAAVAAPAGVMLLGTLAASRLRLHTVAAAAVAALAGAVAGTAADFHWATRFEWLGGLAAVMAIVATGGGLLRLLAQGPWSAWLRLGGAVLGAWIAALGGLIWLLRALL</sequence>
<dbReference type="AlphaFoldDB" id="A0A4Z0BPT4"/>
<feature type="transmembrane region" description="Helical" evidence="1">
    <location>
        <begin position="111"/>
        <end position="133"/>
    </location>
</feature>
<proteinExistence type="predicted"/>
<keyword evidence="1" id="KW-1133">Transmembrane helix</keyword>
<dbReference type="RefSeq" id="WP_135284605.1">
    <property type="nucleotide sequence ID" value="NZ_SMLL01000003.1"/>
</dbReference>
<keyword evidence="3" id="KW-1185">Reference proteome</keyword>
<feature type="transmembrane region" description="Helical" evidence="1">
    <location>
        <begin position="62"/>
        <end position="79"/>
    </location>
</feature>
<reference evidence="2 3" key="1">
    <citation type="submission" date="2019-03" db="EMBL/GenBank/DDBJ databases">
        <title>Ramlibacter rhizophilus CCTCC AB2015357, whole genome shotgun sequence.</title>
        <authorList>
            <person name="Zhang X."/>
            <person name="Feng G."/>
            <person name="Zhu H."/>
        </authorList>
    </citation>
    <scope>NUCLEOTIDE SEQUENCE [LARGE SCALE GENOMIC DNA]</scope>
    <source>
        <strain evidence="2 3">CCTCC AB2015357</strain>
    </source>
</reference>
<feature type="transmembrane region" description="Helical" evidence="1">
    <location>
        <begin position="140"/>
        <end position="162"/>
    </location>
</feature>
<name>A0A4Z0BPT4_9BURK</name>
<gene>
    <name evidence="2" type="ORF">EZ242_07960</name>
</gene>
<feature type="transmembrane region" description="Helical" evidence="1">
    <location>
        <begin position="86"/>
        <end position="105"/>
    </location>
</feature>
<evidence type="ECO:0000313" key="2">
    <source>
        <dbReference type="EMBL" id="TFZ01307.1"/>
    </source>
</evidence>
<feature type="transmembrane region" description="Helical" evidence="1">
    <location>
        <begin position="39"/>
        <end position="56"/>
    </location>
</feature>
<organism evidence="2 3">
    <name type="scientific">Ramlibacter rhizophilus</name>
    <dbReference type="NCBI Taxonomy" id="1781167"/>
    <lineage>
        <taxon>Bacteria</taxon>
        <taxon>Pseudomonadati</taxon>
        <taxon>Pseudomonadota</taxon>
        <taxon>Betaproteobacteria</taxon>
        <taxon>Burkholderiales</taxon>
        <taxon>Comamonadaceae</taxon>
        <taxon>Ramlibacter</taxon>
    </lineage>
</organism>
<protein>
    <submittedName>
        <fullName evidence="2">Uncharacterized protein</fullName>
    </submittedName>
</protein>
<accession>A0A4Z0BPT4</accession>